<dbReference type="Proteomes" id="UP001629462">
    <property type="component" value="Unassembled WGS sequence"/>
</dbReference>
<comment type="caution">
    <text evidence="1">The sequence shown here is derived from an EMBL/GenBank/DDBJ whole genome shotgun (WGS) entry which is preliminary data.</text>
</comment>
<reference evidence="1 2" key="1">
    <citation type="journal article" date="2024" name="Chem. Sci.">
        <title>Discovery of megapolipeptins by genome mining of a Burkholderiales bacteria collection.</title>
        <authorList>
            <person name="Paulo B.S."/>
            <person name="Recchia M.J.J."/>
            <person name="Lee S."/>
            <person name="Fergusson C.H."/>
            <person name="Romanowski S.B."/>
            <person name="Hernandez A."/>
            <person name="Krull N."/>
            <person name="Liu D.Y."/>
            <person name="Cavanagh H."/>
            <person name="Bos A."/>
            <person name="Gray C.A."/>
            <person name="Murphy B.T."/>
            <person name="Linington R.G."/>
            <person name="Eustaquio A.S."/>
        </authorList>
    </citation>
    <scope>NUCLEOTIDE SEQUENCE [LARGE SCALE GENOMIC DNA]</scope>
    <source>
        <strain evidence="1 2">RL17-374-BIF-D</strain>
    </source>
</reference>
<name>A0ABW9CWX7_9BURK</name>
<dbReference type="EMBL" id="JAQQDB010000045">
    <property type="protein sequence ID" value="MFM0522082.1"/>
    <property type="molecule type" value="Genomic_DNA"/>
</dbReference>
<evidence type="ECO:0000313" key="1">
    <source>
        <dbReference type="EMBL" id="MFM0522082.1"/>
    </source>
</evidence>
<proteinExistence type="predicted"/>
<evidence type="ECO:0000313" key="2">
    <source>
        <dbReference type="Proteomes" id="UP001629462"/>
    </source>
</evidence>
<protein>
    <recommendedName>
        <fullName evidence="3">TonB-dependent receptor</fullName>
    </recommendedName>
</protein>
<dbReference type="SUPFAM" id="SSF56935">
    <property type="entry name" value="Porins"/>
    <property type="match status" value="1"/>
</dbReference>
<dbReference type="Gene3D" id="2.170.130.10">
    <property type="entry name" value="TonB-dependent receptor, plug domain"/>
    <property type="match status" value="1"/>
</dbReference>
<gene>
    <name evidence="1" type="ORF">PQR08_32170</name>
</gene>
<feature type="non-terminal residue" evidence="1">
    <location>
        <position position="94"/>
    </location>
</feature>
<accession>A0ABW9CWX7</accession>
<evidence type="ECO:0008006" key="3">
    <source>
        <dbReference type="Google" id="ProtNLM"/>
    </source>
</evidence>
<sequence>MSAWAAESDPAAQQLTPIIVKAERQPAPEQRTPIAMSVYGDAFIESTGLTDIKSLATIAPDLNYAQVQTVVPVLTIRGISSRDTTEIGDPSVVV</sequence>
<dbReference type="InterPro" id="IPR037066">
    <property type="entry name" value="Plug_dom_sf"/>
</dbReference>
<organism evidence="1 2">
    <name type="scientific">Caballeronia jiangsuensis</name>
    <dbReference type="NCBI Taxonomy" id="1458357"/>
    <lineage>
        <taxon>Bacteria</taxon>
        <taxon>Pseudomonadati</taxon>
        <taxon>Pseudomonadota</taxon>
        <taxon>Betaproteobacteria</taxon>
        <taxon>Burkholderiales</taxon>
        <taxon>Burkholderiaceae</taxon>
        <taxon>Caballeronia</taxon>
    </lineage>
</organism>
<keyword evidence="2" id="KW-1185">Reference proteome</keyword>